<sequence>MEAKTEHPIVPTQNALSLFEFKTKFANTMKECAISKLTFSMQIDSSELKNNHGALIKLHEQMIETIKKYVAVYQGLYKDAEHYDEYEKEGLQSRISGEIARQTSYQEKLQLQLPRLNSLKFLFSLPPNELFQEAVKNKSSALLITQTPELIAQIAHDQLEHITHEDSEIVQSLASIVATREYTFETPTIFAALNQHAQAESDTQFIAAKEDAATRNLLLKINHYLDKKIEQALKGNSNPWALGYFGSRHKIDSDGKKVPVPQGVYELKTQLLQLGTRPPKEILTKMQDILQNKNLERKDESVLMQFKRLISYLFGYSQSQETADEYEYLEQVTTGKQSIP</sequence>
<name>A0A0W0SBH7_9GAMM</name>
<evidence type="ECO:0000313" key="1">
    <source>
        <dbReference type="EMBL" id="KTC80397.1"/>
    </source>
</evidence>
<dbReference type="OrthoDB" id="5653138at2"/>
<proteinExistence type="predicted"/>
<protein>
    <submittedName>
        <fullName evidence="1">Uncharacterized protein</fullName>
    </submittedName>
</protein>
<evidence type="ECO:0000313" key="2">
    <source>
        <dbReference type="Proteomes" id="UP000054921"/>
    </source>
</evidence>
<reference evidence="1 2" key="1">
    <citation type="submission" date="2015-11" db="EMBL/GenBank/DDBJ databases">
        <title>Genomic analysis of 38 Legionella species identifies large and diverse effector repertoires.</title>
        <authorList>
            <person name="Burstein D."/>
            <person name="Amaro F."/>
            <person name="Zusman T."/>
            <person name="Lifshitz Z."/>
            <person name="Cohen O."/>
            <person name="Gilbert J.A."/>
            <person name="Pupko T."/>
            <person name="Shuman H.A."/>
            <person name="Segal G."/>
        </authorList>
    </citation>
    <scope>NUCLEOTIDE SEQUENCE [LARGE SCALE GENOMIC DNA]</scope>
    <source>
        <strain evidence="1 2">ORW</strain>
    </source>
</reference>
<dbReference type="PATRIC" id="fig|28084.5.peg.2613"/>
<dbReference type="RefSeq" id="WP_058387998.1">
    <property type="nucleotide sequence ID" value="NZ_LNXW01000013.1"/>
</dbReference>
<organism evidence="1 2">
    <name type="scientific">Legionella cherrii</name>
    <dbReference type="NCBI Taxonomy" id="28084"/>
    <lineage>
        <taxon>Bacteria</taxon>
        <taxon>Pseudomonadati</taxon>
        <taxon>Pseudomonadota</taxon>
        <taxon>Gammaproteobacteria</taxon>
        <taxon>Legionellales</taxon>
        <taxon>Legionellaceae</taxon>
        <taxon>Legionella</taxon>
    </lineage>
</organism>
<comment type="caution">
    <text evidence="1">The sequence shown here is derived from an EMBL/GenBank/DDBJ whole genome shotgun (WGS) entry which is preliminary data.</text>
</comment>
<gene>
    <name evidence="1" type="ORF">Lche_2417</name>
</gene>
<dbReference type="EMBL" id="LNXW01000013">
    <property type="protein sequence ID" value="KTC80397.1"/>
    <property type="molecule type" value="Genomic_DNA"/>
</dbReference>
<dbReference type="Proteomes" id="UP000054921">
    <property type="component" value="Unassembled WGS sequence"/>
</dbReference>
<accession>A0A0W0SBH7</accession>
<dbReference type="AlphaFoldDB" id="A0A0W0SBH7"/>
<dbReference type="STRING" id="28084.Lche_2417"/>